<dbReference type="Pfam" id="PF24517">
    <property type="entry name" value="CBM96"/>
    <property type="match status" value="1"/>
</dbReference>
<comment type="subcellular location">
    <subcellularLocation>
        <location evidence="1">Secreted</location>
    </subcellularLocation>
</comment>
<protein>
    <submittedName>
        <fullName evidence="6">TGF-beta propeptide</fullName>
    </submittedName>
</protein>
<gene>
    <name evidence="6" type="ORF">EDD75_0715</name>
</gene>
<dbReference type="GO" id="GO:0005576">
    <property type="term" value="C:extracellular region"/>
    <property type="evidence" value="ECO:0007669"/>
    <property type="project" value="UniProtKB-SubCell"/>
</dbReference>
<evidence type="ECO:0000256" key="2">
    <source>
        <dbReference type="ARBA" id="ARBA00022525"/>
    </source>
</evidence>
<dbReference type="RefSeq" id="WP_123928068.1">
    <property type="nucleotide sequence ID" value="NZ_RKRE01000001.1"/>
</dbReference>
<evidence type="ECO:0000256" key="1">
    <source>
        <dbReference type="ARBA" id="ARBA00004613"/>
    </source>
</evidence>
<reference evidence="6 7" key="1">
    <citation type="submission" date="2018-11" db="EMBL/GenBank/DDBJ databases">
        <title>Genomic Encyclopedia of Type Strains, Phase IV (KMG-IV): sequencing the most valuable type-strain genomes for metagenomic binning, comparative biology and taxonomic classification.</title>
        <authorList>
            <person name="Goeker M."/>
        </authorList>
    </citation>
    <scope>NUCLEOTIDE SEQUENCE [LARGE SCALE GENOMIC DNA]</scope>
    <source>
        <strain evidence="6 7">DSM 102936</strain>
    </source>
</reference>
<name>A0A3N5AY09_9THEO</name>
<comment type="caution">
    <text evidence="6">The sequence shown here is derived from an EMBL/GenBank/DDBJ whole genome shotgun (WGS) entry which is preliminary data.</text>
</comment>
<dbReference type="OrthoDB" id="1808778at2"/>
<dbReference type="Gene3D" id="2.60.120.970">
    <property type="match status" value="1"/>
</dbReference>
<sequence>MPEIIIRPPLQDATVKSLEPEKNFGATFYLGVGKAGDAVERALVQFPLAEIPAGAALKTAYLQLCLCENTFRAQPKEIALYRVLEPWEEYRVSFRKQPAYDPAPLSAVLLTGQAGGWISWEVSAVVRDWIAGTRPNWGLLVKMGDEKRLGVVRFYSRECSCSACWPRLVVSFAVGVCGAPLFTEGTETVTTEDADRGSTPCDLSTWRTVTVLVANGGPNPAVVQGEISADGAGWLPQGRSAILAAGQTYLFVPQIFLRFIRVRYRSAVPGCPTTLVVTWQAQR</sequence>
<dbReference type="Proteomes" id="UP000282654">
    <property type="component" value="Unassembled WGS sequence"/>
</dbReference>
<dbReference type="InterPro" id="IPR055372">
    <property type="entry name" value="CBM96"/>
</dbReference>
<evidence type="ECO:0000313" key="6">
    <source>
        <dbReference type="EMBL" id="RPF49889.1"/>
    </source>
</evidence>
<dbReference type="NCBIfam" id="NF033679">
    <property type="entry name" value="DNRLRE_dom"/>
    <property type="match status" value="1"/>
</dbReference>
<keyword evidence="7" id="KW-1185">Reference proteome</keyword>
<evidence type="ECO:0000259" key="4">
    <source>
        <dbReference type="Pfam" id="PF19912"/>
    </source>
</evidence>
<evidence type="ECO:0000259" key="5">
    <source>
        <dbReference type="Pfam" id="PF24517"/>
    </source>
</evidence>
<dbReference type="Pfam" id="PF19912">
    <property type="entry name" value="DUF6385"/>
    <property type="match status" value="1"/>
</dbReference>
<dbReference type="EMBL" id="RKRE01000001">
    <property type="protein sequence ID" value="RPF49889.1"/>
    <property type="molecule type" value="Genomic_DNA"/>
</dbReference>
<proteinExistence type="predicted"/>
<keyword evidence="2" id="KW-0964">Secreted</keyword>
<feature type="domain" description="DUF6385" evidence="4">
    <location>
        <begin position="202"/>
        <end position="282"/>
    </location>
</feature>
<dbReference type="AlphaFoldDB" id="A0A3N5AY09"/>
<evidence type="ECO:0000313" key="7">
    <source>
        <dbReference type="Proteomes" id="UP000282654"/>
    </source>
</evidence>
<keyword evidence="3" id="KW-0732">Signal</keyword>
<organism evidence="6 7">
    <name type="scientific">Thermodesulfitimonas autotrophica</name>
    <dbReference type="NCBI Taxonomy" id="1894989"/>
    <lineage>
        <taxon>Bacteria</taxon>
        <taxon>Bacillati</taxon>
        <taxon>Bacillota</taxon>
        <taxon>Clostridia</taxon>
        <taxon>Thermoanaerobacterales</taxon>
        <taxon>Thermoanaerobacteraceae</taxon>
        <taxon>Thermodesulfitimonas</taxon>
    </lineage>
</organism>
<evidence type="ECO:0000256" key="3">
    <source>
        <dbReference type="ARBA" id="ARBA00022729"/>
    </source>
</evidence>
<dbReference type="InterPro" id="IPR045965">
    <property type="entry name" value="DUF6385"/>
</dbReference>
<feature type="domain" description="Carbohydrate-binding module family 96" evidence="5">
    <location>
        <begin position="8"/>
        <end position="161"/>
    </location>
</feature>
<accession>A0A3N5AY09</accession>